<dbReference type="PANTHER" id="PTHR43877:SF2">
    <property type="entry name" value="AMINOALKYLPHOSPHONATE N-ACETYLTRANSFERASE-RELATED"/>
    <property type="match status" value="1"/>
</dbReference>
<accession>A0A318KES9</accession>
<evidence type="ECO:0000313" key="4">
    <source>
        <dbReference type="EMBL" id="PXX70772.1"/>
    </source>
</evidence>
<dbReference type="RefSeq" id="WP_051186693.1">
    <property type="nucleotide sequence ID" value="NZ_QJKF01000001.1"/>
</dbReference>
<dbReference type="Proteomes" id="UP000247569">
    <property type="component" value="Unassembled WGS sequence"/>
</dbReference>
<keyword evidence="5" id="KW-1185">Reference proteome</keyword>
<proteinExistence type="predicted"/>
<organism evidence="4 5">
    <name type="scientific">Nocardia tenerifensis</name>
    <dbReference type="NCBI Taxonomy" id="228006"/>
    <lineage>
        <taxon>Bacteria</taxon>
        <taxon>Bacillati</taxon>
        <taxon>Actinomycetota</taxon>
        <taxon>Actinomycetes</taxon>
        <taxon>Mycobacteriales</taxon>
        <taxon>Nocardiaceae</taxon>
        <taxon>Nocardia</taxon>
    </lineage>
</organism>
<dbReference type="InterPro" id="IPR016181">
    <property type="entry name" value="Acyl_CoA_acyltransferase"/>
</dbReference>
<keyword evidence="1" id="KW-0808">Transferase</keyword>
<evidence type="ECO:0000256" key="2">
    <source>
        <dbReference type="ARBA" id="ARBA00023315"/>
    </source>
</evidence>
<evidence type="ECO:0000313" key="5">
    <source>
        <dbReference type="Proteomes" id="UP000247569"/>
    </source>
</evidence>
<sequence>MITVRPRTLEDLPACVAALRQVHAVDGYPVVWPQDPARWLTPAKLVDARVAEVGGVVVGQVGIGASALPRPVRDAVPETALMSVIRLFVTPADRGCGVGRRLLDAAVEMVEQRGCRAVLDVESRAVAAISLYERAGWKRMHSTRAQWSRSDGQAALLHYYLGP</sequence>
<comment type="caution">
    <text evidence="4">The sequence shown here is derived from an EMBL/GenBank/DDBJ whole genome shotgun (WGS) entry which is preliminary data.</text>
</comment>
<dbReference type="GO" id="GO:0016747">
    <property type="term" value="F:acyltransferase activity, transferring groups other than amino-acyl groups"/>
    <property type="evidence" value="ECO:0007669"/>
    <property type="project" value="InterPro"/>
</dbReference>
<dbReference type="AlphaFoldDB" id="A0A318KES9"/>
<gene>
    <name evidence="4" type="ORF">DFR70_101193</name>
</gene>
<dbReference type="EMBL" id="QJKF01000001">
    <property type="protein sequence ID" value="PXX70772.1"/>
    <property type="molecule type" value="Genomic_DNA"/>
</dbReference>
<feature type="domain" description="N-acetyltransferase" evidence="3">
    <location>
        <begin position="2"/>
        <end position="162"/>
    </location>
</feature>
<name>A0A318KES9_9NOCA</name>
<dbReference type="Gene3D" id="3.40.630.30">
    <property type="match status" value="1"/>
</dbReference>
<protein>
    <submittedName>
        <fullName evidence="4">Ribosomal protein S18 acetylase RimI-like enzyme</fullName>
    </submittedName>
</protein>
<evidence type="ECO:0000259" key="3">
    <source>
        <dbReference type="PROSITE" id="PS51186"/>
    </source>
</evidence>
<dbReference type="InterPro" id="IPR000182">
    <property type="entry name" value="GNAT_dom"/>
</dbReference>
<dbReference type="PANTHER" id="PTHR43877">
    <property type="entry name" value="AMINOALKYLPHOSPHONATE N-ACETYLTRANSFERASE-RELATED-RELATED"/>
    <property type="match status" value="1"/>
</dbReference>
<evidence type="ECO:0000256" key="1">
    <source>
        <dbReference type="ARBA" id="ARBA00022679"/>
    </source>
</evidence>
<reference evidence="4 5" key="1">
    <citation type="submission" date="2018-05" db="EMBL/GenBank/DDBJ databases">
        <title>Genomic Encyclopedia of Type Strains, Phase IV (KMG-IV): sequencing the most valuable type-strain genomes for metagenomic binning, comparative biology and taxonomic classification.</title>
        <authorList>
            <person name="Goeker M."/>
        </authorList>
    </citation>
    <scope>NUCLEOTIDE SEQUENCE [LARGE SCALE GENOMIC DNA]</scope>
    <source>
        <strain evidence="4 5">DSM 44704</strain>
    </source>
</reference>
<keyword evidence="4" id="KW-0687">Ribonucleoprotein</keyword>
<dbReference type="CDD" id="cd04301">
    <property type="entry name" value="NAT_SF"/>
    <property type="match status" value="1"/>
</dbReference>
<dbReference type="PROSITE" id="PS51186">
    <property type="entry name" value="GNAT"/>
    <property type="match status" value="1"/>
</dbReference>
<dbReference type="Pfam" id="PF00583">
    <property type="entry name" value="Acetyltransf_1"/>
    <property type="match status" value="1"/>
</dbReference>
<keyword evidence="2" id="KW-0012">Acyltransferase</keyword>
<dbReference type="GO" id="GO:0005840">
    <property type="term" value="C:ribosome"/>
    <property type="evidence" value="ECO:0007669"/>
    <property type="project" value="UniProtKB-KW"/>
</dbReference>
<dbReference type="InterPro" id="IPR050832">
    <property type="entry name" value="Bact_Acetyltransf"/>
</dbReference>
<dbReference type="SUPFAM" id="SSF55729">
    <property type="entry name" value="Acyl-CoA N-acyltransferases (Nat)"/>
    <property type="match status" value="1"/>
</dbReference>
<keyword evidence="4" id="KW-0689">Ribosomal protein</keyword>